<dbReference type="Proteomes" id="UP000095285">
    <property type="component" value="Unassembled WGS sequence"/>
</dbReference>
<proteinExistence type="predicted"/>
<evidence type="ECO:0000256" key="1">
    <source>
        <dbReference type="SAM" id="SignalP"/>
    </source>
</evidence>
<keyword evidence="2" id="KW-1185">Reference proteome</keyword>
<sequence>MQTGTWLAAIMTSLLVIIDNHYCVSYTADTNSDTTITNINIPPVIVNDEQKAGTSHDYSGLSAYNRLRHSERQRRRHKQMLQQKQKQQLQLHRFDGSIDDKFFDNLRRPLNVNNNNGVIRNRFKAHYRVRIFLIKIPKCAVKRCCICMVSNQIAWFCV</sequence>
<accession>A0A1I7VM33</accession>
<dbReference type="AlphaFoldDB" id="A0A1I7VM33"/>
<feature type="signal peptide" evidence="1">
    <location>
        <begin position="1"/>
        <end position="23"/>
    </location>
</feature>
<evidence type="ECO:0000313" key="2">
    <source>
        <dbReference type="Proteomes" id="UP000095285"/>
    </source>
</evidence>
<reference evidence="2" key="1">
    <citation type="submission" date="2012-04" db="EMBL/GenBank/DDBJ databases">
        <title>The Genome Sequence of Loa loa.</title>
        <authorList>
            <consortium name="The Broad Institute Genome Sequencing Platform"/>
            <consortium name="Broad Institute Genome Sequencing Center for Infectious Disease"/>
            <person name="Nutman T.B."/>
            <person name="Fink D.L."/>
            <person name="Russ C."/>
            <person name="Young S."/>
            <person name="Zeng Q."/>
            <person name="Gargeya S."/>
            <person name="Alvarado L."/>
            <person name="Berlin A."/>
            <person name="Chapman S.B."/>
            <person name="Chen Z."/>
            <person name="Freedman E."/>
            <person name="Gellesch M."/>
            <person name="Goldberg J."/>
            <person name="Griggs A."/>
            <person name="Gujja S."/>
            <person name="Heilman E.R."/>
            <person name="Heiman D."/>
            <person name="Howarth C."/>
            <person name="Mehta T."/>
            <person name="Neiman D."/>
            <person name="Pearson M."/>
            <person name="Roberts A."/>
            <person name="Saif S."/>
            <person name="Shea T."/>
            <person name="Shenoy N."/>
            <person name="Sisk P."/>
            <person name="Stolte C."/>
            <person name="Sykes S."/>
            <person name="White J."/>
            <person name="Yandava C."/>
            <person name="Haas B."/>
            <person name="Henn M.R."/>
            <person name="Nusbaum C."/>
            <person name="Birren B."/>
        </authorList>
    </citation>
    <scope>NUCLEOTIDE SEQUENCE [LARGE SCALE GENOMIC DNA]</scope>
</reference>
<dbReference type="eggNOG" id="ENOG502S9SM">
    <property type="taxonomic scope" value="Eukaryota"/>
</dbReference>
<dbReference type="WBParaSite" id="EN70_4063">
    <property type="protein sequence ID" value="EN70_4063"/>
    <property type="gene ID" value="EN70_4063"/>
</dbReference>
<evidence type="ECO:0000313" key="3">
    <source>
        <dbReference type="WBParaSite" id="EN70_4063"/>
    </source>
</evidence>
<organism evidence="2 3">
    <name type="scientific">Loa loa</name>
    <name type="common">Eye worm</name>
    <name type="synonym">Filaria loa</name>
    <dbReference type="NCBI Taxonomy" id="7209"/>
    <lineage>
        <taxon>Eukaryota</taxon>
        <taxon>Metazoa</taxon>
        <taxon>Ecdysozoa</taxon>
        <taxon>Nematoda</taxon>
        <taxon>Chromadorea</taxon>
        <taxon>Rhabditida</taxon>
        <taxon>Spirurina</taxon>
        <taxon>Spiruromorpha</taxon>
        <taxon>Filarioidea</taxon>
        <taxon>Onchocercidae</taxon>
        <taxon>Loa</taxon>
    </lineage>
</organism>
<protein>
    <submittedName>
        <fullName evidence="3">Secreted protein</fullName>
    </submittedName>
</protein>
<keyword evidence="1" id="KW-0732">Signal</keyword>
<name>A0A1I7VM33_LOALO</name>
<feature type="chain" id="PRO_5009310223" evidence="1">
    <location>
        <begin position="24"/>
        <end position="158"/>
    </location>
</feature>
<reference evidence="3" key="2">
    <citation type="submission" date="2016-11" db="UniProtKB">
        <authorList>
            <consortium name="WormBaseParasite"/>
        </authorList>
    </citation>
    <scope>IDENTIFICATION</scope>
</reference>